<dbReference type="SUPFAM" id="SSF52058">
    <property type="entry name" value="L domain-like"/>
    <property type="match status" value="1"/>
</dbReference>
<gene>
    <name evidence="15" type="primary">ga29168</name>
    <name evidence="15" type="ORF">PR202_ga29168</name>
</gene>
<dbReference type="InterPro" id="IPR046959">
    <property type="entry name" value="PRK1-6/SRF4-like"/>
</dbReference>
<name>A0AAV5DLC7_ELECO</name>
<keyword evidence="10" id="KW-0067">ATP-binding</keyword>
<dbReference type="InterPro" id="IPR032675">
    <property type="entry name" value="LRR_dom_sf"/>
</dbReference>
<feature type="region of interest" description="Disordered" evidence="11">
    <location>
        <begin position="234"/>
        <end position="287"/>
    </location>
</feature>
<evidence type="ECO:0000256" key="4">
    <source>
        <dbReference type="ARBA" id="ARBA00022692"/>
    </source>
</evidence>
<feature type="chain" id="PRO_5043562687" description="Protein kinase domain-containing protein" evidence="13">
    <location>
        <begin position="23"/>
        <end position="654"/>
    </location>
</feature>
<evidence type="ECO:0000256" key="12">
    <source>
        <dbReference type="SAM" id="Phobius"/>
    </source>
</evidence>
<comment type="caution">
    <text evidence="15">The sequence shown here is derived from an EMBL/GenBank/DDBJ whole genome shotgun (WGS) entry which is preliminary data.</text>
</comment>
<keyword evidence="7 12" id="KW-1133">Transmembrane helix</keyword>
<keyword evidence="8 12" id="KW-0472">Membrane</keyword>
<keyword evidence="3" id="KW-0433">Leucine-rich repeat</keyword>
<dbReference type="PROSITE" id="PS00107">
    <property type="entry name" value="PROTEIN_KINASE_ATP"/>
    <property type="match status" value="1"/>
</dbReference>
<organism evidence="15 16">
    <name type="scientific">Eleusine coracana subsp. coracana</name>
    <dbReference type="NCBI Taxonomy" id="191504"/>
    <lineage>
        <taxon>Eukaryota</taxon>
        <taxon>Viridiplantae</taxon>
        <taxon>Streptophyta</taxon>
        <taxon>Embryophyta</taxon>
        <taxon>Tracheophyta</taxon>
        <taxon>Spermatophyta</taxon>
        <taxon>Magnoliopsida</taxon>
        <taxon>Liliopsida</taxon>
        <taxon>Poales</taxon>
        <taxon>Poaceae</taxon>
        <taxon>PACMAD clade</taxon>
        <taxon>Chloridoideae</taxon>
        <taxon>Cynodonteae</taxon>
        <taxon>Eleusininae</taxon>
        <taxon>Eleusine</taxon>
    </lineage>
</organism>
<dbReference type="InterPro" id="IPR001611">
    <property type="entry name" value="Leu-rich_rpt"/>
</dbReference>
<dbReference type="Pfam" id="PF00560">
    <property type="entry name" value="LRR_1"/>
    <property type="match status" value="1"/>
</dbReference>
<dbReference type="PROSITE" id="PS50011">
    <property type="entry name" value="PROTEIN_KINASE_DOM"/>
    <property type="match status" value="1"/>
</dbReference>
<evidence type="ECO:0000256" key="9">
    <source>
        <dbReference type="ARBA" id="ARBA00023170"/>
    </source>
</evidence>
<dbReference type="PANTHER" id="PTHR48007:SF78">
    <property type="entry name" value="OS03G0397700 PROTEIN"/>
    <property type="match status" value="1"/>
</dbReference>
<dbReference type="GO" id="GO:0004672">
    <property type="term" value="F:protein kinase activity"/>
    <property type="evidence" value="ECO:0007669"/>
    <property type="project" value="InterPro"/>
</dbReference>
<dbReference type="Pfam" id="PF08263">
    <property type="entry name" value="LRRNT_2"/>
    <property type="match status" value="1"/>
</dbReference>
<feature type="transmembrane region" description="Helical" evidence="12">
    <location>
        <begin position="289"/>
        <end position="313"/>
    </location>
</feature>
<proteinExistence type="predicted"/>
<evidence type="ECO:0000259" key="14">
    <source>
        <dbReference type="PROSITE" id="PS50011"/>
    </source>
</evidence>
<evidence type="ECO:0000256" key="3">
    <source>
        <dbReference type="ARBA" id="ARBA00022614"/>
    </source>
</evidence>
<evidence type="ECO:0000256" key="10">
    <source>
        <dbReference type="PROSITE-ProRule" id="PRU10141"/>
    </source>
</evidence>
<reference evidence="15" key="2">
    <citation type="submission" date="2021-12" db="EMBL/GenBank/DDBJ databases">
        <title>Resequencing data analysis of finger millet.</title>
        <authorList>
            <person name="Hatakeyama M."/>
            <person name="Aluri S."/>
            <person name="Balachadran M.T."/>
            <person name="Sivarajan S.R."/>
            <person name="Poveda L."/>
            <person name="Shimizu-Inatsugi R."/>
            <person name="Schlapbach R."/>
            <person name="Sreeman S.M."/>
            <person name="Shimizu K.K."/>
        </authorList>
    </citation>
    <scope>NUCLEOTIDE SEQUENCE</scope>
</reference>
<evidence type="ECO:0000256" key="8">
    <source>
        <dbReference type="ARBA" id="ARBA00023136"/>
    </source>
</evidence>
<dbReference type="FunFam" id="3.30.200.20:FF:000125">
    <property type="entry name" value="Protein STRUBBELIG-RECEPTOR FAMILY 8"/>
    <property type="match status" value="1"/>
</dbReference>
<protein>
    <recommendedName>
        <fullName evidence="14">Protein kinase domain-containing protein</fullName>
    </recommendedName>
</protein>
<feature type="compositionally biased region" description="Pro residues" evidence="11">
    <location>
        <begin position="245"/>
        <end position="257"/>
    </location>
</feature>
<dbReference type="Pfam" id="PF13855">
    <property type="entry name" value="LRR_8"/>
    <property type="match status" value="1"/>
</dbReference>
<evidence type="ECO:0000256" key="7">
    <source>
        <dbReference type="ARBA" id="ARBA00022989"/>
    </source>
</evidence>
<evidence type="ECO:0000313" key="15">
    <source>
        <dbReference type="EMBL" id="GJN11010.1"/>
    </source>
</evidence>
<feature type="binding site" evidence="10">
    <location>
        <position position="473"/>
    </location>
    <ligand>
        <name>ATP</name>
        <dbReference type="ChEBI" id="CHEBI:30616"/>
    </ligand>
</feature>
<dbReference type="SUPFAM" id="SSF56112">
    <property type="entry name" value="Protein kinase-like (PK-like)"/>
    <property type="match status" value="1"/>
</dbReference>
<dbReference type="Gene3D" id="1.10.510.10">
    <property type="entry name" value="Transferase(Phosphotransferase) domain 1"/>
    <property type="match status" value="2"/>
</dbReference>
<dbReference type="FunFam" id="3.80.10.10:FF:000062">
    <property type="entry name" value="protein STRUBBELIG-RECEPTOR FAMILY 3"/>
    <property type="match status" value="1"/>
</dbReference>
<feature type="signal peptide" evidence="13">
    <location>
        <begin position="1"/>
        <end position="22"/>
    </location>
</feature>
<evidence type="ECO:0000256" key="2">
    <source>
        <dbReference type="ARBA" id="ARBA00022475"/>
    </source>
</evidence>
<evidence type="ECO:0000256" key="1">
    <source>
        <dbReference type="ARBA" id="ARBA00004162"/>
    </source>
</evidence>
<dbReference type="InterPro" id="IPR001245">
    <property type="entry name" value="Ser-Thr/Tyr_kinase_cat_dom"/>
</dbReference>
<evidence type="ECO:0000256" key="11">
    <source>
        <dbReference type="SAM" id="MobiDB-lite"/>
    </source>
</evidence>
<feature type="domain" description="Protein kinase" evidence="14">
    <location>
        <begin position="444"/>
        <end position="654"/>
    </location>
</feature>
<dbReference type="PROSITE" id="PS51450">
    <property type="entry name" value="LRR"/>
    <property type="match status" value="1"/>
</dbReference>
<evidence type="ECO:0000256" key="13">
    <source>
        <dbReference type="SAM" id="SignalP"/>
    </source>
</evidence>
<dbReference type="SMART" id="SM00369">
    <property type="entry name" value="LRR_TYP"/>
    <property type="match status" value="3"/>
</dbReference>
<dbReference type="AlphaFoldDB" id="A0AAV5DLC7"/>
<dbReference type="Pfam" id="PF07714">
    <property type="entry name" value="PK_Tyr_Ser-Thr"/>
    <property type="match status" value="1"/>
</dbReference>
<accession>A0AAV5DLC7</accession>
<keyword evidence="16" id="KW-1185">Reference proteome</keyword>
<keyword evidence="2" id="KW-1003">Cell membrane</keyword>
<comment type="subcellular location">
    <subcellularLocation>
        <location evidence="1">Cell membrane</location>
        <topology evidence="1">Single-pass membrane protein</topology>
    </subcellularLocation>
</comment>
<dbReference type="PANTHER" id="PTHR48007">
    <property type="entry name" value="LEUCINE-RICH REPEAT RECEPTOR-LIKE PROTEIN KINASE PXC1"/>
    <property type="match status" value="1"/>
</dbReference>
<dbReference type="GO" id="GO:0005886">
    <property type="term" value="C:plasma membrane"/>
    <property type="evidence" value="ECO:0007669"/>
    <property type="project" value="UniProtKB-SubCell"/>
</dbReference>
<reference evidence="15" key="1">
    <citation type="journal article" date="2018" name="DNA Res.">
        <title>Multiple hybrid de novo genome assembly of finger millet, an orphan allotetraploid crop.</title>
        <authorList>
            <person name="Hatakeyama M."/>
            <person name="Aluri S."/>
            <person name="Balachadran M.T."/>
            <person name="Sivarajan S.R."/>
            <person name="Patrignani A."/>
            <person name="Gruter S."/>
            <person name="Poveda L."/>
            <person name="Shimizu-Inatsugi R."/>
            <person name="Baeten J."/>
            <person name="Francoijs K.J."/>
            <person name="Nataraja K.N."/>
            <person name="Reddy Y.A.N."/>
            <person name="Phadnis S."/>
            <person name="Ravikumar R.L."/>
            <person name="Schlapbach R."/>
            <person name="Sreeman S.M."/>
            <person name="Shimizu K.K."/>
        </authorList>
    </citation>
    <scope>NUCLEOTIDE SEQUENCE</scope>
</reference>
<keyword evidence="5 13" id="KW-0732">Signal</keyword>
<evidence type="ECO:0000313" key="16">
    <source>
        <dbReference type="Proteomes" id="UP001054889"/>
    </source>
</evidence>
<sequence length="654" mass="71365">MVAAAIGVVVLFLAVTSFGANASTDSNDVDALNVFYTTMNSPTQLTNWVSQNGDPCGQYWLGVACSGSRVKTIKLSGMRLNGTLGYNMNHLTALVELDMSNNNLGGNDIPYNLPPNLESLNLGGNNFTGTVPYSISQMVALRHLNLGNNHLSNINDMFNQLTNLTLMDISYNAFSGDIPQSFQTLTNLKKLYLQNNRFSGTIDVLGGLPLTDLNVENNQFTGWIPDKLKGIRSIQTSGNSFNDGPAPPPPPSPPSTYTPPQTSRPAVPSSTGGDGNDSRAEDQSKHSKLGGGAVAGIVISLLAFGGLAVFLVIKRNSWRISHGQDPEQNEPLSPLTSGLKRESHGLIVLIFLLQLFKEGIAKALLFTDNYMKSVKSIKVVSTIGKEELQKTVSMSLKPPTKIDLHKSFDENDITNKSISRKVSLSSITVPAYTVADLQVATGSFSPDCLIGEGSFGRVYKANFSDQKVLAVKKINFSAFQSHPSESFVELVANISRLNHANLAELSGYCSEHGQCLLAYELYRNGSLHDFLHVKDEYSKPLSWNNRVKIALGSARALESRPRPEQSLVRWATPQLHDIDALDRMVDPALQGLYPSKSLSRFADAIALCVQPEPEFRPPMSEVVQSLVRLVQRANMTRAHENQSRRSGESGDYEF</sequence>
<feature type="compositionally biased region" description="Basic and acidic residues" evidence="11">
    <location>
        <begin position="276"/>
        <end position="285"/>
    </location>
</feature>
<dbReference type="EMBL" id="BQKI01000018">
    <property type="protein sequence ID" value="GJN11010.1"/>
    <property type="molecule type" value="Genomic_DNA"/>
</dbReference>
<evidence type="ECO:0000256" key="5">
    <source>
        <dbReference type="ARBA" id="ARBA00022729"/>
    </source>
</evidence>
<evidence type="ECO:0000256" key="6">
    <source>
        <dbReference type="ARBA" id="ARBA00022737"/>
    </source>
</evidence>
<dbReference type="InterPro" id="IPR013210">
    <property type="entry name" value="LRR_N_plant-typ"/>
</dbReference>
<dbReference type="Proteomes" id="UP001054889">
    <property type="component" value="Unassembled WGS sequence"/>
</dbReference>
<dbReference type="InterPro" id="IPR017441">
    <property type="entry name" value="Protein_kinase_ATP_BS"/>
</dbReference>
<keyword evidence="10" id="KW-0547">Nucleotide-binding</keyword>
<keyword evidence="6" id="KW-0677">Repeat</keyword>
<keyword evidence="9" id="KW-0675">Receptor</keyword>
<dbReference type="Gene3D" id="3.80.10.10">
    <property type="entry name" value="Ribonuclease Inhibitor"/>
    <property type="match status" value="1"/>
</dbReference>
<dbReference type="InterPro" id="IPR011009">
    <property type="entry name" value="Kinase-like_dom_sf"/>
</dbReference>
<keyword evidence="4 12" id="KW-0812">Transmembrane</keyword>
<dbReference type="InterPro" id="IPR000719">
    <property type="entry name" value="Prot_kinase_dom"/>
</dbReference>
<dbReference type="InterPro" id="IPR003591">
    <property type="entry name" value="Leu-rich_rpt_typical-subtyp"/>
</dbReference>
<dbReference type="GO" id="GO:0005524">
    <property type="term" value="F:ATP binding"/>
    <property type="evidence" value="ECO:0007669"/>
    <property type="project" value="UniProtKB-UniRule"/>
</dbReference>